<dbReference type="CDD" id="cd10909">
    <property type="entry name" value="ChtBD1_GH18_2"/>
    <property type="match status" value="3"/>
</dbReference>
<keyword evidence="1 4" id="KW-0420">Kringle</keyword>
<evidence type="ECO:0000259" key="5">
    <source>
        <dbReference type="PROSITE" id="PS50041"/>
    </source>
</evidence>
<reference evidence="8" key="3">
    <citation type="submission" date="2025-08" db="UniProtKB">
        <authorList>
            <consortium name="RefSeq"/>
        </authorList>
    </citation>
    <scope>IDENTIFICATION</scope>
</reference>
<name>A0A9J7MBI4_BRAFL</name>
<organism evidence="7 8">
    <name type="scientific">Branchiostoma floridae</name>
    <name type="common">Florida lancelet</name>
    <name type="synonym">Amphioxus</name>
    <dbReference type="NCBI Taxonomy" id="7739"/>
    <lineage>
        <taxon>Eukaryota</taxon>
        <taxon>Metazoa</taxon>
        <taxon>Chordata</taxon>
        <taxon>Cephalochordata</taxon>
        <taxon>Leptocardii</taxon>
        <taxon>Amphioxiformes</taxon>
        <taxon>Branchiostomatidae</taxon>
        <taxon>Branchiostoma</taxon>
    </lineage>
</organism>
<evidence type="ECO:0000256" key="4">
    <source>
        <dbReference type="PROSITE-ProRule" id="PRU00121"/>
    </source>
</evidence>
<evidence type="ECO:0000259" key="6">
    <source>
        <dbReference type="PROSITE" id="PS50070"/>
    </source>
</evidence>
<dbReference type="Gene3D" id="2.40.20.10">
    <property type="entry name" value="Plasminogen Kringle 4"/>
    <property type="match status" value="1"/>
</dbReference>
<dbReference type="InterPro" id="IPR000001">
    <property type="entry name" value="Kringle"/>
</dbReference>
<dbReference type="PANTHER" id="PTHR24261:SF7">
    <property type="entry name" value="KRINGLE DOMAIN-CONTAINING PROTEIN"/>
    <property type="match status" value="1"/>
</dbReference>
<keyword evidence="7" id="KW-1185">Reference proteome</keyword>
<dbReference type="InterPro" id="IPR036861">
    <property type="entry name" value="Endochitinase-like_sf"/>
</dbReference>
<dbReference type="SMART" id="SM00270">
    <property type="entry name" value="ChtBD1"/>
    <property type="match status" value="3"/>
</dbReference>
<dbReference type="Pfam" id="PF00059">
    <property type="entry name" value="Lectin_C"/>
    <property type="match status" value="1"/>
</dbReference>
<evidence type="ECO:0000313" key="7">
    <source>
        <dbReference type="Proteomes" id="UP000001554"/>
    </source>
</evidence>
<feature type="disulfide bond" evidence="4">
    <location>
        <begin position="443"/>
        <end position="466"/>
    </location>
</feature>
<reference evidence="7" key="2">
    <citation type="journal article" date="2020" name="Nat. Ecol. Evol.">
        <title>Deeply conserved synteny resolves early events in vertebrate evolution.</title>
        <authorList>
            <person name="Simakov O."/>
            <person name="Marletaz F."/>
            <person name="Yue J.X."/>
            <person name="O'Connell B."/>
            <person name="Jenkins J."/>
            <person name="Brandt A."/>
            <person name="Calef R."/>
            <person name="Tung C.H."/>
            <person name="Huang T.K."/>
            <person name="Schmutz J."/>
            <person name="Satoh N."/>
            <person name="Yu J.K."/>
            <person name="Putnam N.H."/>
            <person name="Green R.E."/>
            <person name="Rokhsar D.S."/>
        </authorList>
    </citation>
    <scope>NUCLEOTIDE SEQUENCE [LARGE SCALE GENOMIC DNA]</scope>
    <source>
        <strain evidence="7">S238N-H82</strain>
    </source>
</reference>
<protein>
    <submittedName>
        <fullName evidence="8">Uncharacterized protein LOC118430888</fullName>
    </submittedName>
</protein>
<feature type="disulfide bond" evidence="4">
    <location>
        <begin position="394"/>
        <end position="471"/>
    </location>
</feature>
<dbReference type="InterPro" id="IPR018378">
    <property type="entry name" value="C-type_lectin_CS"/>
</dbReference>
<feature type="non-terminal residue" evidence="8">
    <location>
        <position position="1"/>
    </location>
</feature>
<keyword evidence="3 4" id="KW-1015">Disulfide bond</keyword>
<dbReference type="AlphaFoldDB" id="A0A9J7MBI4"/>
<dbReference type="SMART" id="SM00034">
    <property type="entry name" value="CLECT"/>
    <property type="match status" value="1"/>
</dbReference>
<dbReference type="RefSeq" id="XP_035697815.1">
    <property type="nucleotide sequence ID" value="XM_035841922.1"/>
</dbReference>
<proteinExistence type="predicted"/>
<dbReference type="GeneID" id="118430888"/>
<dbReference type="Proteomes" id="UP000001554">
    <property type="component" value="Chromosome 14"/>
</dbReference>
<dbReference type="PROSITE" id="PS00021">
    <property type="entry name" value="KRINGLE_1"/>
    <property type="match status" value="1"/>
</dbReference>
<dbReference type="PROSITE" id="PS00615">
    <property type="entry name" value="C_TYPE_LECTIN_1"/>
    <property type="match status" value="1"/>
</dbReference>
<dbReference type="InterPro" id="IPR016187">
    <property type="entry name" value="CTDL_fold"/>
</dbReference>
<dbReference type="SMART" id="SM00130">
    <property type="entry name" value="KR"/>
    <property type="match status" value="1"/>
</dbReference>
<dbReference type="SUPFAM" id="SSF57016">
    <property type="entry name" value="Plant lectins/antimicrobial peptides"/>
    <property type="match status" value="1"/>
</dbReference>
<dbReference type="CDD" id="cd00108">
    <property type="entry name" value="KR"/>
    <property type="match status" value="1"/>
</dbReference>
<gene>
    <name evidence="8" type="primary">LOC118430888</name>
</gene>
<feature type="domain" description="C-type lectin" evidence="5">
    <location>
        <begin position="630"/>
        <end position="752"/>
    </location>
</feature>
<dbReference type="InterPro" id="IPR050759">
    <property type="entry name" value="Serine_protease_kringle"/>
</dbReference>
<sequence length="757" mass="83919">TVTISGLASAGTEYDRTFAASNFGVPTRLLLTASGEDWLKLDWVDVYNAHTEQSYHFLCPNDGCQLSTDSTEGSRQLLLAVDGPKKWREDIHCGESYPSEDGNPAECDPEGIYPCCSPFNWCGDTADHCYCPDCVDYRDKLSAPKKWREDGQCGEGFPAADGNPAECDPGGIYPCCSPANWCGNTADHCDCPDCVDYRDKTSEHLHLTIRTSSSEYTRFPDPLTIEVFSDDCDGVCTTVTISELTSSGTEFDRTFTVPIANFGVPTRLRLTALGEHWLKLGWVDIYNAYTEQSYRFLCPNDGCQLSTDSSEGSGQLLLAVDAQKKWREDFRCGEGYPAADGNPAECDPAFVSPCCSPANWCGSSPNHCDCPDCVDYRNTGGFFINKLLVLTESCQEGNGTSYRGTVAVTETGRTCQRWDSQTPHGHNYTAANYPSAGLEENYCRNAGDWAEVWCYTTDRNKRWERCDVPVCETGQHSVAIKTSRTTGSQSAGFVTIDIFSDDCDGVCTSITVTGLTDRGTEYNPKIKANSPSNEYVLIFSHAQCQRTEYNRTFAAANFGAPERIRLTASSDDWLKLDWVKVYNGFTGRSYHFPCPSKAKGCQLSTDNTEGHEHIDLFVNFCPEWYVPFRSGRQCFRFALYEKNYTAARADCEADGGHLAIPSNPATNRYLVDHITVKYPSGLHVWFGLTDLAEEGTWVWADGTQLGSGWSNWAPEQPDNAAPGGENCGHWTADNEYMWNDYECSKVTYYVCEVPALT</sequence>
<keyword evidence="2" id="KW-0147">Chitin-binding</keyword>
<dbReference type="InterPro" id="IPR001304">
    <property type="entry name" value="C-type_lectin-like"/>
</dbReference>
<dbReference type="Gene3D" id="3.10.100.10">
    <property type="entry name" value="Mannose-Binding Protein A, subunit A"/>
    <property type="match status" value="1"/>
</dbReference>
<evidence type="ECO:0000256" key="2">
    <source>
        <dbReference type="ARBA" id="ARBA00022669"/>
    </source>
</evidence>
<evidence type="ECO:0000256" key="1">
    <source>
        <dbReference type="ARBA" id="ARBA00022572"/>
    </source>
</evidence>
<dbReference type="InterPro" id="IPR013806">
    <property type="entry name" value="Kringle-like"/>
</dbReference>
<evidence type="ECO:0000256" key="3">
    <source>
        <dbReference type="ARBA" id="ARBA00023157"/>
    </source>
</evidence>
<dbReference type="KEGG" id="bfo:118430888"/>
<dbReference type="PROSITE" id="PS50070">
    <property type="entry name" value="KRINGLE_2"/>
    <property type="match status" value="1"/>
</dbReference>
<dbReference type="PRINTS" id="PR00018">
    <property type="entry name" value="KRINGLE"/>
</dbReference>
<dbReference type="InterPro" id="IPR038178">
    <property type="entry name" value="Kringle_sf"/>
</dbReference>
<dbReference type="SUPFAM" id="SSF56436">
    <property type="entry name" value="C-type lectin-like"/>
    <property type="match status" value="1"/>
</dbReference>
<reference evidence="8" key="1">
    <citation type="journal article" date="2016" name="Genome Biol. Evol.">
        <title>Conserved non-coding elements in the most distant genera of cephalochordates: the Goldilocks principle.</title>
        <authorList>
            <person name="Yue J.X."/>
            <person name="Kozmikova I."/>
            <person name="Ono H."/>
            <person name="Nossa C.W."/>
            <person name="Kozmik Z."/>
            <person name="Putnam N.H."/>
            <person name="Yu J.K."/>
            <person name="Holland L.Z."/>
        </authorList>
    </citation>
    <scope>NUCLEOTIDE SEQUENCE</scope>
</reference>
<feature type="domain" description="Kringle" evidence="6">
    <location>
        <begin position="393"/>
        <end position="471"/>
    </location>
</feature>
<dbReference type="InterPro" id="IPR018056">
    <property type="entry name" value="Kringle_CS"/>
</dbReference>
<dbReference type="PANTHER" id="PTHR24261">
    <property type="entry name" value="PLASMINOGEN-RELATED"/>
    <property type="match status" value="1"/>
</dbReference>
<accession>A0A9J7MBI4</accession>
<dbReference type="OrthoDB" id="2142683at2759"/>
<dbReference type="InterPro" id="IPR001002">
    <property type="entry name" value="Chitin-bd_1"/>
</dbReference>
<dbReference type="GO" id="GO:0008061">
    <property type="term" value="F:chitin binding"/>
    <property type="evidence" value="ECO:0007669"/>
    <property type="project" value="UniProtKB-KW"/>
</dbReference>
<dbReference type="FunFam" id="2.40.20.10:FF:000025">
    <property type="entry name" value="Plasminogen"/>
    <property type="match status" value="1"/>
</dbReference>
<evidence type="ECO:0000313" key="8">
    <source>
        <dbReference type="RefSeq" id="XP_035697815.1"/>
    </source>
</evidence>
<feature type="disulfide bond" evidence="4">
    <location>
        <begin position="415"/>
        <end position="454"/>
    </location>
</feature>
<dbReference type="CDD" id="cd00037">
    <property type="entry name" value="CLECT"/>
    <property type="match status" value="1"/>
</dbReference>
<dbReference type="InterPro" id="IPR016186">
    <property type="entry name" value="C-type_lectin-like/link_sf"/>
</dbReference>
<dbReference type="SUPFAM" id="SSF57440">
    <property type="entry name" value="Kringle-like"/>
    <property type="match status" value="1"/>
</dbReference>
<dbReference type="PROSITE" id="PS50041">
    <property type="entry name" value="C_TYPE_LECTIN_2"/>
    <property type="match status" value="1"/>
</dbReference>
<dbReference type="Pfam" id="PF00051">
    <property type="entry name" value="Kringle"/>
    <property type="match status" value="1"/>
</dbReference>